<dbReference type="InterPro" id="IPR023214">
    <property type="entry name" value="HAD_sf"/>
</dbReference>
<organism evidence="2 3">
    <name type="scientific">Fermentimicrarchaeum limneticum</name>
    <dbReference type="NCBI Taxonomy" id="2795018"/>
    <lineage>
        <taxon>Archaea</taxon>
        <taxon>Candidatus Micrarchaeota</taxon>
        <taxon>Candidatus Fermentimicrarchaeales</taxon>
        <taxon>Candidatus Fermentimicrarchaeaceae</taxon>
        <taxon>Candidatus Fermentimicrarchaeum</taxon>
    </lineage>
</organism>
<name>A0A7D5XEH6_FERL1</name>
<dbReference type="PRINTS" id="PR00413">
    <property type="entry name" value="HADHALOGNASE"/>
</dbReference>
<evidence type="ECO:0008006" key="4">
    <source>
        <dbReference type="Google" id="ProtNLM"/>
    </source>
</evidence>
<dbReference type="Gene3D" id="1.10.150.240">
    <property type="entry name" value="Putative phosphatase, domain 2"/>
    <property type="match status" value="1"/>
</dbReference>
<dbReference type="AlphaFoldDB" id="A0A7D5XEH6"/>
<dbReference type="Gene3D" id="3.40.50.1000">
    <property type="entry name" value="HAD superfamily/HAD-like"/>
    <property type="match status" value="1"/>
</dbReference>
<protein>
    <recommendedName>
        <fullName evidence="4">HAD family hydrolase</fullName>
    </recommendedName>
</protein>
<dbReference type="GO" id="GO:0006281">
    <property type="term" value="P:DNA repair"/>
    <property type="evidence" value="ECO:0007669"/>
    <property type="project" value="TreeGrafter"/>
</dbReference>
<gene>
    <name evidence="2" type="ORF">Sv326_0318</name>
</gene>
<dbReference type="SFLD" id="SFLDG01135">
    <property type="entry name" value="C1.5.6:_HAD__Beta-PGM__Phospha"/>
    <property type="match status" value="1"/>
</dbReference>
<accession>A0A7D5XEH6</accession>
<dbReference type="NCBIfam" id="TIGR01549">
    <property type="entry name" value="HAD-SF-IA-v1"/>
    <property type="match status" value="1"/>
</dbReference>
<dbReference type="InterPro" id="IPR036412">
    <property type="entry name" value="HAD-like_sf"/>
</dbReference>
<dbReference type="GO" id="GO:0008967">
    <property type="term" value="F:phosphoglycolate phosphatase activity"/>
    <property type="evidence" value="ECO:0007669"/>
    <property type="project" value="TreeGrafter"/>
</dbReference>
<dbReference type="InterPro" id="IPR041492">
    <property type="entry name" value="HAD_2"/>
</dbReference>
<dbReference type="GO" id="GO:0005829">
    <property type="term" value="C:cytosol"/>
    <property type="evidence" value="ECO:0007669"/>
    <property type="project" value="TreeGrafter"/>
</dbReference>
<dbReference type="KEGG" id="flt:Sv326_0318"/>
<dbReference type="PANTHER" id="PTHR43434">
    <property type="entry name" value="PHOSPHOGLYCOLATE PHOSPHATASE"/>
    <property type="match status" value="1"/>
</dbReference>
<dbReference type="Pfam" id="PF13419">
    <property type="entry name" value="HAD_2"/>
    <property type="match status" value="1"/>
</dbReference>
<dbReference type="Proteomes" id="UP000510821">
    <property type="component" value="Chromosome"/>
</dbReference>
<evidence type="ECO:0000313" key="3">
    <source>
        <dbReference type="Proteomes" id="UP000510821"/>
    </source>
</evidence>
<dbReference type="SFLD" id="SFLDG01129">
    <property type="entry name" value="C1.5:_HAD__Beta-PGM__Phosphata"/>
    <property type="match status" value="1"/>
</dbReference>
<evidence type="ECO:0000313" key="2">
    <source>
        <dbReference type="EMBL" id="QLJ52493.1"/>
    </source>
</evidence>
<dbReference type="PANTHER" id="PTHR43434:SF1">
    <property type="entry name" value="PHOSPHOGLYCOLATE PHOSPHATASE"/>
    <property type="match status" value="1"/>
</dbReference>
<sequence length="211" mass="24418">MRFKAVLFDWDGTLYDSIDTSFKIYGELFKKYANLNLTCDYFRETFIVNYHKYYAMHGIPENKWEEVDNHWLKRFHEMEGEIHLFAGVKEMLKEIYEKKIRIGLVSNGTGGRIKKEMRKNVIYDYFTAVITDDEIKDFKPNPIGVQEALKAIKVEASDALYVGDMLEDVQAGKNAGTSTAAVTWGAHSLERLRPAKPDYILNSVPELLKFL</sequence>
<comment type="similarity">
    <text evidence="1">Belongs to the HAD-like hydrolase superfamily.</text>
</comment>
<proteinExistence type="inferred from homology"/>
<dbReference type="InterPro" id="IPR023198">
    <property type="entry name" value="PGP-like_dom2"/>
</dbReference>
<dbReference type="SUPFAM" id="SSF56784">
    <property type="entry name" value="HAD-like"/>
    <property type="match status" value="1"/>
</dbReference>
<reference evidence="3" key="1">
    <citation type="submission" date="2020-07" db="EMBL/GenBank/DDBJ databases">
        <title>Metabolic diversity and evolutionary history of the archaeal phylum ###Micrarchaeota### uncovered from a freshwater lake metagenome.</title>
        <authorList>
            <person name="Kadnikov V.V."/>
            <person name="Savvichev A.S."/>
            <person name="Mardanov A.V."/>
            <person name="Beletsky A.V."/>
            <person name="Chupakov A.V."/>
            <person name="Kokryatskaya N.M."/>
            <person name="Pimenov N.V."/>
            <person name="Ravin N.V."/>
        </authorList>
    </citation>
    <scope>NUCLEOTIDE SEQUENCE [LARGE SCALE GENOMIC DNA]</scope>
</reference>
<dbReference type="EMBL" id="CP058998">
    <property type="protein sequence ID" value="QLJ52493.1"/>
    <property type="molecule type" value="Genomic_DNA"/>
</dbReference>
<evidence type="ECO:0000256" key="1">
    <source>
        <dbReference type="ARBA" id="ARBA00007958"/>
    </source>
</evidence>
<dbReference type="SFLD" id="SFLDS00003">
    <property type="entry name" value="Haloacid_Dehalogenase"/>
    <property type="match status" value="1"/>
</dbReference>
<dbReference type="InterPro" id="IPR006439">
    <property type="entry name" value="HAD-SF_hydro_IA"/>
</dbReference>
<dbReference type="InterPro" id="IPR050155">
    <property type="entry name" value="HAD-like_hydrolase_sf"/>
</dbReference>